<organism evidence="1 2">
    <name type="scientific">Brassica cretica</name>
    <name type="common">Mustard</name>
    <dbReference type="NCBI Taxonomy" id="69181"/>
    <lineage>
        <taxon>Eukaryota</taxon>
        <taxon>Viridiplantae</taxon>
        <taxon>Streptophyta</taxon>
        <taxon>Embryophyta</taxon>
        <taxon>Tracheophyta</taxon>
        <taxon>Spermatophyta</taxon>
        <taxon>Magnoliopsida</taxon>
        <taxon>eudicotyledons</taxon>
        <taxon>Gunneridae</taxon>
        <taxon>Pentapetalae</taxon>
        <taxon>rosids</taxon>
        <taxon>malvids</taxon>
        <taxon>Brassicales</taxon>
        <taxon>Brassicaceae</taxon>
        <taxon>Brassiceae</taxon>
        <taxon>Brassica</taxon>
    </lineage>
</organism>
<dbReference type="AlphaFoldDB" id="A0A8S9P716"/>
<gene>
    <name evidence="1" type="ORF">F2Q69_00003497</name>
</gene>
<accession>A0A8S9P716</accession>
<evidence type="ECO:0000313" key="2">
    <source>
        <dbReference type="Proteomes" id="UP000712600"/>
    </source>
</evidence>
<comment type="caution">
    <text evidence="1">The sequence shown here is derived from an EMBL/GenBank/DDBJ whole genome shotgun (WGS) entry which is preliminary data.</text>
</comment>
<sequence>MPRRFVTEALGRGHGAVMPRRSEIRVRKPGSGLVLSIPPKRRRVLTMRRRVISEGPRLRPISPIFSSVAQARAAPLTAILLRRRLRRRVLGLFRRSSSFASAAIRSRWRVLFTFWTRLLLGRRWLVWLRATLIRRRLLISKV</sequence>
<reference evidence="1" key="1">
    <citation type="submission" date="2019-12" db="EMBL/GenBank/DDBJ databases">
        <title>Genome sequencing and annotation of Brassica cretica.</title>
        <authorList>
            <person name="Studholme D.J."/>
            <person name="Sarris P."/>
        </authorList>
    </citation>
    <scope>NUCLEOTIDE SEQUENCE</scope>
    <source>
        <strain evidence="1">PFS-109/04</strain>
        <tissue evidence="1">Leaf</tissue>
    </source>
</reference>
<dbReference type="EMBL" id="QGKX02001521">
    <property type="protein sequence ID" value="KAF3508733.1"/>
    <property type="molecule type" value="Genomic_DNA"/>
</dbReference>
<evidence type="ECO:0000313" key="1">
    <source>
        <dbReference type="EMBL" id="KAF3508733.1"/>
    </source>
</evidence>
<proteinExistence type="predicted"/>
<dbReference type="Proteomes" id="UP000712600">
    <property type="component" value="Unassembled WGS sequence"/>
</dbReference>
<name>A0A8S9P716_BRACR</name>
<protein>
    <submittedName>
        <fullName evidence="1">Uncharacterized protein</fullName>
    </submittedName>
</protein>